<dbReference type="SUPFAM" id="SSF52980">
    <property type="entry name" value="Restriction endonuclease-like"/>
    <property type="match status" value="1"/>
</dbReference>
<dbReference type="PATRIC" id="fig|1096930.3.peg.1985"/>
<dbReference type="Gene3D" id="3.40.960.10">
    <property type="entry name" value="VSR Endonuclease"/>
    <property type="match status" value="1"/>
</dbReference>
<evidence type="ECO:0000313" key="4">
    <source>
        <dbReference type="Proteomes" id="UP000015527"/>
    </source>
</evidence>
<dbReference type="PANTHER" id="PTHR38590">
    <property type="entry name" value="BLL0828 PROTEIN"/>
    <property type="match status" value="1"/>
</dbReference>
<dbReference type="PANTHER" id="PTHR38590:SF1">
    <property type="entry name" value="BLL0828 PROTEIN"/>
    <property type="match status" value="1"/>
</dbReference>
<dbReference type="AlphaFoldDB" id="T0HSV8"/>
<organism evidence="3 4">
    <name type="scientific">Novosphingobium lindaniclasticum LE124</name>
    <dbReference type="NCBI Taxonomy" id="1096930"/>
    <lineage>
        <taxon>Bacteria</taxon>
        <taxon>Pseudomonadati</taxon>
        <taxon>Pseudomonadota</taxon>
        <taxon>Alphaproteobacteria</taxon>
        <taxon>Sphingomonadales</taxon>
        <taxon>Sphingomonadaceae</taxon>
        <taxon>Novosphingobium</taxon>
    </lineage>
</organism>
<dbReference type="InterPro" id="IPR047216">
    <property type="entry name" value="Endonuclease_DUF559_bact"/>
</dbReference>
<evidence type="ECO:0000256" key="1">
    <source>
        <dbReference type="SAM" id="MobiDB-lite"/>
    </source>
</evidence>
<accession>T0HSV8</accession>
<dbReference type="InterPro" id="IPR007569">
    <property type="entry name" value="DUF559"/>
</dbReference>
<name>T0HSV8_9SPHN</name>
<reference evidence="3 4" key="1">
    <citation type="journal article" date="2013" name="Genome Announc.">
        <title>Genome Sequence of Novosphingobium lindaniclasticum LE124T, Isolated from a Hexachlorocyclohexane Dumpsite.</title>
        <authorList>
            <person name="Saxena A."/>
            <person name="Nayyar N."/>
            <person name="Sangwan N."/>
            <person name="Kumari R."/>
            <person name="Khurana J.P."/>
            <person name="Lal R."/>
        </authorList>
    </citation>
    <scope>NUCLEOTIDE SEQUENCE [LARGE SCALE GENOMIC DNA]</scope>
    <source>
        <strain evidence="3 4">LE124</strain>
    </source>
</reference>
<protein>
    <recommendedName>
        <fullName evidence="2">DUF559 domain-containing protein</fullName>
    </recommendedName>
</protein>
<dbReference type="Proteomes" id="UP000015527">
    <property type="component" value="Unassembled WGS sequence"/>
</dbReference>
<feature type="compositionally biased region" description="Polar residues" evidence="1">
    <location>
        <begin position="18"/>
        <end position="29"/>
    </location>
</feature>
<dbReference type="eggNOG" id="COG2852">
    <property type="taxonomic scope" value="Bacteria"/>
</dbReference>
<dbReference type="InterPro" id="IPR011335">
    <property type="entry name" value="Restrct_endonuc-II-like"/>
</dbReference>
<comment type="caution">
    <text evidence="3">The sequence shown here is derived from an EMBL/GenBank/DDBJ whole genome shotgun (WGS) entry which is preliminary data.</text>
</comment>
<keyword evidence="4" id="KW-1185">Reference proteome</keyword>
<proteinExistence type="predicted"/>
<dbReference type="Pfam" id="PF04480">
    <property type="entry name" value="DUF559"/>
    <property type="match status" value="1"/>
</dbReference>
<evidence type="ECO:0000259" key="2">
    <source>
        <dbReference type="Pfam" id="PF04480"/>
    </source>
</evidence>
<dbReference type="EMBL" id="ATHL01000072">
    <property type="protein sequence ID" value="EQB16177.1"/>
    <property type="molecule type" value="Genomic_DNA"/>
</dbReference>
<dbReference type="CDD" id="cd01038">
    <property type="entry name" value="Endonuclease_DUF559"/>
    <property type="match status" value="1"/>
</dbReference>
<feature type="region of interest" description="Disordered" evidence="1">
    <location>
        <begin position="1"/>
        <end position="38"/>
    </location>
</feature>
<gene>
    <name evidence="3" type="ORF">L284_10010</name>
</gene>
<feature type="compositionally biased region" description="Pro residues" evidence="1">
    <location>
        <begin position="1"/>
        <end position="10"/>
    </location>
</feature>
<dbReference type="OrthoDB" id="9798754at2"/>
<feature type="domain" description="DUF559" evidence="2">
    <location>
        <begin position="48"/>
        <end position="150"/>
    </location>
</feature>
<evidence type="ECO:0000313" key="3">
    <source>
        <dbReference type="EMBL" id="EQB16177.1"/>
    </source>
</evidence>
<sequence length="182" mass="20146">MTQAPIPTPPLKGRGLSSRETSVRTNSPPLQGRGRRWGLSATRNGEIAHFAREMRNESTEPEKRLWRALSRSQLGGFKFRRQAPVGPFIADFLCPQKALIVEVDGETHDAESDRKRDTALARMGFTAIHVTNTEVMRNLDGVLTFILGALHAAPDRWESPHPNPFPEGEGLSGISFVQGLHT</sequence>